<keyword evidence="1" id="KW-0934">Plastid</keyword>
<geneLocation type="chloroplast" evidence="1"/>
<organism evidence="1">
    <name type="scientific">Chlorella vulgaris</name>
    <name type="common">Green alga</name>
    <dbReference type="NCBI Taxonomy" id="3077"/>
    <lineage>
        <taxon>Eukaryota</taxon>
        <taxon>Viridiplantae</taxon>
        <taxon>Chlorophyta</taxon>
        <taxon>core chlorophytes</taxon>
        <taxon>Trebouxiophyceae</taxon>
        <taxon>Chlorellales</taxon>
        <taxon>Chlorellaceae</taxon>
        <taxon>Chlorella clade</taxon>
        <taxon>Chlorella</taxon>
    </lineage>
</organism>
<protein>
    <submittedName>
        <fullName evidence="1">Uncharacterized protein</fullName>
    </submittedName>
</protein>
<name>A0A8A2F6N3_CHLVU</name>
<proteinExistence type="predicted"/>
<dbReference type="EMBL" id="MT920676">
    <property type="protein sequence ID" value="QSV10830.1"/>
    <property type="molecule type" value="Genomic_DNA"/>
</dbReference>
<keyword evidence="1" id="KW-0150">Chloroplast</keyword>
<evidence type="ECO:0000313" key="1">
    <source>
        <dbReference type="EMBL" id="QSV10830.1"/>
    </source>
</evidence>
<reference evidence="1" key="1">
    <citation type="journal article" date="2021" name="Mitochondrial DNA Part B Resour">
        <title>The chloroplast genome of a unicellular green alga strain isolated from the rubber processing wastewater.</title>
        <authorList>
            <person name="Han B."/>
            <person name="Mu Y."/>
            <person name="Tan D."/>
            <person name="Ma S."/>
            <person name="Fu L."/>
            <person name="Sun X."/>
            <person name="Zhang J."/>
        </authorList>
    </citation>
    <scope>NUCLEOTIDE SEQUENCE</scope>
</reference>
<accession>A0A8A2F6N3</accession>
<sequence>MQSRYLFKETCTFFTTLYKIKEKFLKKFPFPINFFGHGKEKCYLNDSICPTRIQVAL</sequence>
<dbReference type="AlphaFoldDB" id="A0A8A2F6N3"/>